<keyword evidence="7 8" id="KW-0472">Membrane</keyword>
<dbReference type="InterPro" id="IPR050291">
    <property type="entry name" value="CDF_Transporter"/>
</dbReference>
<feature type="transmembrane region" description="Helical" evidence="8">
    <location>
        <begin position="47"/>
        <end position="64"/>
    </location>
</feature>
<dbReference type="FunFam" id="3.30.70.1350:FF:000006">
    <property type="entry name" value="Cation transporter"/>
    <property type="match status" value="1"/>
</dbReference>
<evidence type="ECO:0000256" key="2">
    <source>
        <dbReference type="ARBA" id="ARBA00008114"/>
    </source>
</evidence>
<protein>
    <submittedName>
        <fullName evidence="11">Cation diffusion facilitator family transporter</fullName>
    </submittedName>
</protein>
<evidence type="ECO:0000256" key="4">
    <source>
        <dbReference type="ARBA" id="ARBA00022475"/>
    </source>
</evidence>
<feature type="transmembrane region" description="Helical" evidence="8">
    <location>
        <begin position="12"/>
        <end position="35"/>
    </location>
</feature>
<reference evidence="11 12" key="1">
    <citation type="submission" date="2020-07" db="EMBL/GenBank/DDBJ databases">
        <title>Genomic Encyclopedia of Type Strains, Phase IV (KMG-IV): sequencing the most valuable type-strain genomes for metagenomic binning, comparative biology and taxonomic classification.</title>
        <authorList>
            <person name="Goeker M."/>
        </authorList>
    </citation>
    <scope>NUCLEOTIDE SEQUENCE [LARGE SCALE GENOMIC DNA]</scope>
    <source>
        <strain evidence="11 12">DSM 15730</strain>
    </source>
</reference>
<feature type="domain" description="Cation efflux protein transmembrane" evidence="9">
    <location>
        <begin position="15"/>
        <end position="207"/>
    </location>
</feature>
<keyword evidence="3" id="KW-0813">Transport</keyword>
<gene>
    <name evidence="11" type="ORF">HNR31_002186</name>
</gene>
<organism evidence="11 12">
    <name type="scientific">Thermaerobacillus caldiproteolyticus</name>
    <dbReference type="NCBI Taxonomy" id="247480"/>
    <lineage>
        <taxon>Bacteria</taxon>
        <taxon>Bacillati</taxon>
        <taxon>Bacillota</taxon>
        <taxon>Bacilli</taxon>
        <taxon>Bacillales</taxon>
        <taxon>Anoxybacillaceae</taxon>
        <taxon>Thermaerobacillus</taxon>
    </lineage>
</organism>
<keyword evidence="4" id="KW-1003">Cell membrane</keyword>
<name>A0A7V9Z7J3_9BACL</name>
<evidence type="ECO:0000256" key="7">
    <source>
        <dbReference type="ARBA" id="ARBA00023136"/>
    </source>
</evidence>
<feature type="transmembrane region" description="Helical" evidence="8">
    <location>
        <begin position="157"/>
        <end position="177"/>
    </location>
</feature>
<evidence type="ECO:0000256" key="5">
    <source>
        <dbReference type="ARBA" id="ARBA00022692"/>
    </source>
</evidence>
<dbReference type="Gene3D" id="3.30.70.1350">
    <property type="entry name" value="Cation efflux protein, cytoplasmic domain"/>
    <property type="match status" value="1"/>
</dbReference>
<dbReference type="GO" id="GO:0008324">
    <property type="term" value="F:monoatomic cation transmembrane transporter activity"/>
    <property type="evidence" value="ECO:0007669"/>
    <property type="project" value="InterPro"/>
</dbReference>
<dbReference type="Pfam" id="PF01545">
    <property type="entry name" value="Cation_efflux"/>
    <property type="match status" value="1"/>
</dbReference>
<evidence type="ECO:0000259" key="10">
    <source>
        <dbReference type="Pfam" id="PF16916"/>
    </source>
</evidence>
<dbReference type="GO" id="GO:0005886">
    <property type="term" value="C:plasma membrane"/>
    <property type="evidence" value="ECO:0007669"/>
    <property type="project" value="UniProtKB-SubCell"/>
</dbReference>
<dbReference type="Gene3D" id="1.20.1510.10">
    <property type="entry name" value="Cation efflux protein transmembrane domain"/>
    <property type="match status" value="1"/>
</dbReference>
<dbReference type="NCBIfam" id="TIGR01297">
    <property type="entry name" value="CDF"/>
    <property type="match status" value="1"/>
</dbReference>
<dbReference type="SUPFAM" id="SSF161111">
    <property type="entry name" value="Cation efflux protein transmembrane domain-like"/>
    <property type="match status" value="1"/>
</dbReference>
<evidence type="ECO:0000259" key="9">
    <source>
        <dbReference type="Pfam" id="PF01545"/>
    </source>
</evidence>
<keyword evidence="12" id="KW-1185">Reference proteome</keyword>
<evidence type="ECO:0000256" key="3">
    <source>
        <dbReference type="ARBA" id="ARBA00022448"/>
    </source>
</evidence>
<evidence type="ECO:0000313" key="11">
    <source>
        <dbReference type="EMBL" id="MBA2875398.1"/>
    </source>
</evidence>
<dbReference type="InterPro" id="IPR002524">
    <property type="entry name" value="Cation_efflux"/>
</dbReference>
<keyword evidence="6 8" id="KW-1133">Transmembrane helix</keyword>
<dbReference type="InterPro" id="IPR027469">
    <property type="entry name" value="Cation_efflux_TMD_sf"/>
</dbReference>
<dbReference type="InterPro" id="IPR036837">
    <property type="entry name" value="Cation_efflux_CTD_sf"/>
</dbReference>
<proteinExistence type="inferred from homology"/>
<evidence type="ECO:0000256" key="8">
    <source>
        <dbReference type="SAM" id="Phobius"/>
    </source>
</evidence>
<evidence type="ECO:0000256" key="6">
    <source>
        <dbReference type="ARBA" id="ARBA00022989"/>
    </source>
</evidence>
<dbReference type="PANTHER" id="PTHR43840">
    <property type="entry name" value="MITOCHONDRIAL METAL TRANSPORTER 1-RELATED"/>
    <property type="match status" value="1"/>
</dbReference>
<feature type="transmembrane region" description="Helical" evidence="8">
    <location>
        <begin position="85"/>
        <end position="106"/>
    </location>
</feature>
<comment type="subcellular location">
    <subcellularLocation>
        <location evidence="1">Cell membrane</location>
        <topology evidence="1">Multi-pass membrane protein</topology>
    </subcellularLocation>
</comment>
<keyword evidence="5 8" id="KW-0812">Transmembrane</keyword>
<evidence type="ECO:0000313" key="12">
    <source>
        <dbReference type="Proteomes" id="UP000523087"/>
    </source>
</evidence>
<dbReference type="EMBL" id="JACDUT010000006">
    <property type="protein sequence ID" value="MBA2875398.1"/>
    <property type="molecule type" value="Genomic_DNA"/>
</dbReference>
<dbReference type="FunFam" id="1.20.1510.10:FF:000006">
    <property type="entry name" value="Divalent cation efflux transporter"/>
    <property type="match status" value="1"/>
</dbReference>
<sequence>MKYVKKRMKAELGAWVSIASYIILAVVKLIIGYIAHSDGVTADGWNNLSDIIASIAILIGIKIAQKPRDHNHPYGHSRAENISSLIAAFMMMSIGIDVVSEGASSLIHHDRSQMPKLLAAWVGMFSAAVMLSVYWFNKRLAQHVNSQALAAAAKDHLSDALVSIGTAIGIVGAQFHLFWIDPLVAFLIGIMICKTAWDIFMETSHMLTDGFDEQALTTYKQQISTIEGVRRVADVKARMVGNQVILDVTIHVDPNLTVVKSHEIADEVERMMKEQHDIETTHVHIEPDTIP</sequence>
<dbReference type="Proteomes" id="UP000523087">
    <property type="component" value="Unassembled WGS sequence"/>
</dbReference>
<comment type="caution">
    <text evidence="11">The sequence shown here is derived from an EMBL/GenBank/DDBJ whole genome shotgun (WGS) entry which is preliminary data.</text>
</comment>
<feature type="domain" description="Cation efflux protein cytoplasmic" evidence="10">
    <location>
        <begin position="216"/>
        <end position="287"/>
    </location>
</feature>
<comment type="similarity">
    <text evidence="2">Belongs to the cation diffusion facilitator (CDF) transporter (TC 2.A.4) family.</text>
</comment>
<dbReference type="InterPro" id="IPR027470">
    <property type="entry name" value="Cation_efflux_CTD"/>
</dbReference>
<dbReference type="AlphaFoldDB" id="A0A7V9Z7J3"/>
<dbReference type="InterPro" id="IPR058533">
    <property type="entry name" value="Cation_efflux_TM"/>
</dbReference>
<feature type="transmembrane region" description="Helical" evidence="8">
    <location>
        <begin position="118"/>
        <end position="136"/>
    </location>
</feature>
<dbReference type="Pfam" id="PF16916">
    <property type="entry name" value="ZT_dimer"/>
    <property type="match status" value="1"/>
</dbReference>
<dbReference type="SUPFAM" id="SSF160240">
    <property type="entry name" value="Cation efflux protein cytoplasmic domain-like"/>
    <property type="match status" value="1"/>
</dbReference>
<evidence type="ECO:0000256" key="1">
    <source>
        <dbReference type="ARBA" id="ARBA00004651"/>
    </source>
</evidence>
<accession>A0A7V9Z7J3</accession>
<dbReference type="PANTHER" id="PTHR43840:SF50">
    <property type="entry name" value="MANGANESE EFFLUX SYSTEM PROTEIN MNES"/>
    <property type="match status" value="1"/>
</dbReference>